<name>A0ABT6AWY3_9BURK</name>
<proteinExistence type="predicted"/>
<accession>A0ABT6AWY3</accession>
<comment type="caution">
    <text evidence="2">The sequence shown here is derived from an EMBL/GenBank/DDBJ whole genome shotgun (WGS) entry which is preliminary data.</text>
</comment>
<protein>
    <submittedName>
        <fullName evidence="2">Uncharacterized protein</fullName>
    </submittedName>
</protein>
<dbReference type="Proteomes" id="UP001216674">
    <property type="component" value="Unassembled WGS sequence"/>
</dbReference>
<evidence type="ECO:0000256" key="1">
    <source>
        <dbReference type="SAM" id="MobiDB-lite"/>
    </source>
</evidence>
<dbReference type="EMBL" id="JARJLM010000484">
    <property type="protein sequence ID" value="MDF3837093.1"/>
    <property type="molecule type" value="Genomic_DNA"/>
</dbReference>
<gene>
    <name evidence="2" type="ORF">P3W85_29680</name>
</gene>
<dbReference type="RefSeq" id="WP_276267382.1">
    <property type="nucleotide sequence ID" value="NZ_JARJLM010000484.1"/>
</dbReference>
<keyword evidence="3" id="KW-1185">Reference proteome</keyword>
<evidence type="ECO:0000313" key="3">
    <source>
        <dbReference type="Proteomes" id="UP001216674"/>
    </source>
</evidence>
<organism evidence="2 3">
    <name type="scientific">Cupriavidus basilensis</name>
    <dbReference type="NCBI Taxonomy" id="68895"/>
    <lineage>
        <taxon>Bacteria</taxon>
        <taxon>Pseudomonadati</taxon>
        <taxon>Pseudomonadota</taxon>
        <taxon>Betaproteobacteria</taxon>
        <taxon>Burkholderiales</taxon>
        <taxon>Burkholderiaceae</taxon>
        <taxon>Cupriavidus</taxon>
    </lineage>
</organism>
<sequence length="115" mass="12066">MQNIDKLREHLFATLEGLRDKKDPVSVELAKAVAEVSQTIINSAKVEVEYLKATGGKGSSRFLEGARAEALPAVAQVAEPIVPAPNESKAEPAAGTSFPSGGNGILSVTRHIMKG</sequence>
<feature type="region of interest" description="Disordered" evidence="1">
    <location>
        <begin position="85"/>
        <end position="115"/>
    </location>
</feature>
<reference evidence="2 3" key="1">
    <citation type="submission" date="2023-03" db="EMBL/GenBank/DDBJ databases">
        <title>Draft assemblies of triclosan tolerant bacteria isolated from returned activated sludge.</title>
        <authorList>
            <person name="Van Hamelsveld S."/>
        </authorList>
    </citation>
    <scope>NUCLEOTIDE SEQUENCE [LARGE SCALE GENOMIC DNA]</scope>
    <source>
        <strain evidence="2 3">GW210010_S58</strain>
    </source>
</reference>
<evidence type="ECO:0000313" key="2">
    <source>
        <dbReference type="EMBL" id="MDF3837093.1"/>
    </source>
</evidence>